<gene>
    <name evidence="1" type="ORF">L6164_001947</name>
</gene>
<dbReference type="EMBL" id="CM039426">
    <property type="protein sequence ID" value="KAI4358037.1"/>
    <property type="molecule type" value="Genomic_DNA"/>
</dbReference>
<name>A0ACB9QDP0_BAUVA</name>
<protein>
    <submittedName>
        <fullName evidence="1">Uncharacterized protein</fullName>
    </submittedName>
</protein>
<proteinExistence type="predicted"/>
<accession>A0ACB9QDP0</accession>
<evidence type="ECO:0000313" key="1">
    <source>
        <dbReference type="EMBL" id="KAI4358037.1"/>
    </source>
</evidence>
<organism evidence="1 2">
    <name type="scientific">Bauhinia variegata</name>
    <name type="common">Purple orchid tree</name>
    <name type="synonym">Phanera variegata</name>
    <dbReference type="NCBI Taxonomy" id="167791"/>
    <lineage>
        <taxon>Eukaryota</taxon>
        <taxon>Viridiplantae</taxon>
        <taxon>Streptophyta</taxon>
        <taxon>Embryophyta</taxon>
        <taxon>Tracheophyta</taxon>
        <taxon>Spermatophyta</taxon>
        <taxon>Magnoliopsida</taxon>
        <taxon>eudicotyledons</taxon>
        <taxon>Gunneridae</taxon>
        <taxon>Pentapetalae</taxon>
        <taxon>rosids</taxon>
        <taxon>fabids</taxon>
        <taxon>Fabales</taxon>
        <taxon>Fabaceae</taxon>
        <taxon>Cercidoideae</taxon>
        <taxon>Cercideae</taxon>
        <taxon>Bauhiniinae</taxon>
        <taxon>Bauhinia</taxon>
    </lineage>
</organism>
<dbReference type="Proteomes" id="UP000828941">
    <property type="component" value="Chromosome 1"/>
</dbReference>
<sequence length="472" mass="52275">MKLSFSIQSKSSSKSNPNPIRSSDNFDDSGNNRNKDGTAKEYLSEFDASKTLTDPNKSAKSVIPPIQNEWRPHKRMKNLELPITESNGSTELGFELDTSSAANEPGSEMSYGLNLRQTTKDKSSNGNIDNDNDNEGPRPVPVETALLQKFKDDLKRLPDDQGFDEFEDVPVEGFGAALLAGYGWYEGRGIGKNAKEDVKVVQYERRTAKEGLGFVSDHARMSSSKQMERPKKHSGDVYSAGKTVRIVGGRDAGLKGKIVQILKGDQVIIKLGTSGEKVNVLIDDIAELGSPEEERCLKKLKELKIQSADKNKDSNNKGRRDERGTSRGEVDLRPMVIKGDSRKEEHGKKQISWLTSHIRVRIISKDFKRGRLHLKKGKVLDVIGPTTCDIVMDENQEIIQGVSQDLLETVIPRRGGPVLVLYGKHKGVFGSLVERDMDREVGVVKDADTQALHNVRFGQIAEFVGDPSILGY</sequence>
<evidence type="ECO:0000313" key="2">
    <source>
        <dbReference type="Proteomes" id="UP000828941"/>
    </source>
</evidence>
<comment type="caution">
    <text evidence="1">The sequence shown here is derived from an EMBL/GenBank/DDBJ whole genome shotgun (WGS) entry which is preliminary data.</text>
</comment>
<keyword evidence="2" id="KW-1185">Reference proteome</keyword>
<reference evidence="1 2" key="1">
    <citation type="journal article" date="2022" name="DNA Res.">
        <title>Chromosomal-level genome assembly of the orchid tree Bauhinia variegata (Leguminosae; Cercidoideae) supports the allotetraploid origin hypothesis of Bauhinia.</title>
        <authorList>
            <person name="Zhong Y."/>
            <person name="Chen Y."/>
            <person name="Zheng D."/>
            <person name="Pang J."/>
            <person name="Liu Y."/>
            <person name="Luo S."/>
            <person name="Meng S."/>
            <person name="Qian L."/>
            <person name="Wei D."/>
            <person name="Dai S."/>
            <person name="Zhou R."/>
        </authorList>
    </citation>
    <scope>NUCLEOTIDE SEQUENCE [LARGE SCALE GENOMIC DNA]</scope>
    <source>
        <strain evidence="1">BV-YZ2020</strain>
    </source>
</reference>